<evidence type="ECO:0000313" key="4">
    <source>
        <dbReference type="Proteomes" id="UP001165384"/>
    </source>
</evidence>
<keyword evidence="1" id="KW-0812">Transmembrane</keyword>
<evidence type="ECO:0008006" key="5">
    <source>
        <dbReference type="Google" id="ProtNLM"/>
    </source>
</evidence>
<gene>
    <name evidence="3" type="ORF">LZ012_02755</name>
</gene>
<keyword evidence="1" id="KW-0472">Membrane</keyword>
<organism evidence="3 4">
    <name type="scientific">Dechloromonas hankyongensis</name>
    <dbReference type="NCBI Taxonomy" id="2908002"/>
    <lineage>
        <taxon>Bacteria</taxon>
        <taxon>Pseudomonadati</taxon>
        <taxon>Pseudomonadota</taxon>
        <taxon>Betaproteobacteria</taxon>
        <taxon>Rhodocyclales</taxon>
        <taxon>Azonexaceae</taxon>
        <taxon>Dechloromonas</taxon>
    </lineage>
</organism>
<protein>
    <recommendedName>
        <fullName evidence="5">5-formyltetrahydrofolate cyclo-ligase</fullName>
    </recommendedName>
</protein>
<dbReference type="PROSITE" id="PS51257">
    <property type="entry name" value="PROKAR_LIPOPROTEIN"/>
    <property type="match status" value="1"/>
</dbReference>
<accession>A0ABS9JYC4</accession>
<sequence>MNTLRRALILLGGAAAIPMSMGCITAAVMSGGDRETYTETVDSVLVSADGKTLAVLGKDYHYLFEAPPAIKLLLESDLREVVDASFHTFMVDANQHISGGYFLRLGKNASPEQKDKALAAGFKPQPSGGTLTYNGTLSGTRYAANGIQATAASQKLRKTYTITISAEKSAGSKAASTAGKLLLTPITLAADGVLILLAAPLLLIFVISSNH</sequence>
<dbReference type="EMBL" id="JAKLTN010000001">
    <property type="protein sequence ID" value="MCG2575911.1"/>
    <property type="molecule type" value="Genomic_DNA"/>
</dbReference>
<keyword evidence="1" id="KW-1133">Transmembrane helix</keyword>
<evidence type="ECO:0000256" key="1">
    <source>
        <dbReference type="SAM" id="Phobius"/>
    </source>
</evidence>
<keyword evidence="4" id="KW-1185">Reference proteome</keyword>
<evidence type="ECO:0000313" key="3">
    <source>
        <dbReference type="EMBL" id="MCG2575911.1"/>
    </source>
</evidence>
<reference evidence="3" key="1">
    <citation type="submission" date="2022-01" db="EMBL/GenBank/DDBJ databases">
        <authorList>
            <person name="Jo J.-H."/>
            <person name="Im W.-T."/>
        </authorList>
    </citation>
    <scope>NUCLEOTIDE SEQUENCE</scope>
    <source>
        <strain evidence="3">XY25</strain>
    </source>
</reference>
<dbReference type="RefSeq" id="WP_275707309.1">
    <property type="nucleotide sequence ID" value="NZ_JAKLTN010000001.1"/>
</dbReference>
<keyword evidence="2" id="KW-0732">Signal</keyword>
<feature type="transmembrane region" description="Helical" evidence="1">
    <location>
        <begin position="182"/>
        <end position="207"/>
    </location>
</feature>
<comment type="caution">
    <text evidence="3">The sequence shown here is derived from an EMBL/GenBank/DDBJ whole genome shotgun (WGS) entry which is preliminary data.</text>
</comment>
<dbReference type="Proteomes" id="UP001165384">
    <property type="component" value="Unassembled WGS sequence"/>
</dbReference>
<feature type="chain" id="PRO_5046978235" description="5-formyltetrahydrofolate cyclo-ligase" evidence="2">
    <location>
        <begin position="27"/>
        <end position="211"/>
    </location>
</feature>
<proteinExistence type="predicted"/>
<feature type="signal peptide" evidence="2">
    <location>
        <begin position="1"/>
        <end position="26"/>
    </location>
</feature>
<name>A0ABS9JYC4_9RHOO</name>
<evidence type="ECO:0000256" key="2">
    <source>
        <dbReference type="SAM" id="SignalP"/>
    </source>
</evidence>